<organism evidence="2 3">
    <name type="scientific">Cinnamomum micranthum f. kanehirae</name>
    <dbReference type="NCBI Taxonomy" id="337451"/>
    <lineage>
        <taxon>Eukaryota</taxon>
        <taxon>Viridiplantae</taxon>
        <taxon>Streptophyta</taxon>
        <taxon>Embryophyta</taxon>
        <taxon>Tracheophyta</taxon>
        <taxon>Spermatophyta</taxon>
        <taxon>Magnoliopsida</taxon>
        <taxon>Magnoliidae</taxon>
        <taxon>Laurales</taxon>
        <taxon>Lauraceae</taxon>
        <taxon>Cinnamomum</taxon>
    </lineage>
</organism>
<dbReference type="AlphaFoldDB" id="A0A3S3NQD0"/>
<evidence type="ECO:0000313" key="3">
    <source>
        <dbReference type="Proteomes" id="UP000283530"/>
    </source>
</evidence>
<accession>A0A3S3NQD0</accession>
<name>A0A3S3NQD0_9MAGN</name>
<dbReference type="EMBL" id="QPKB01000001">
    <property type="protein sequence ID" value="RWR73154.1"/>
    <property type="molecule type" value="Genomic_DNA"/>
</dbReference>
<evidence type="ECO:0000313" key="2">
    <source>
        <dbReference type="EMBL" id="RWR73154.1"/>
    </source>
</evidence>
<comment type="caution">
    <text evidence="2">The sequence shown here is derived from an EMBL/GenBank/DDBJ whole genome shotgun (WGS) entry which is preliminary data.</text>
</comment>
<proteinExistence type="predicted"/>
<evidence type="ECO:0000256" key="1">
    <source>
        <dbReference type="SAM" id="MobiDB-lite"/>
    </source>
</evidence>
<protein>
    <submittedName>
        <fullName evidence="2">Uncharacterized protein</fullName>
    </submittedName>
</protein>
<keyword evidence="3" id="KW-1185">Reference proteome</keyword>
<dbReference type="Proteomes" id="UP000283530">
    <property type="component" value="Unassembled WGS sequence"/>
</dbReference>
<sequence length="99" mass="11216">MILVFVHYNLKLRERDMIKRTWNAASDPISLENINILADWAAEEAPLWTMEDVNGWTAMEQPAQVQEGFPDFDEGDEIGGPIGEELGPNEDDDGYYNDA</sequence>
<dbReference type="OrthoDB" id="1664432at2759"/>
<reference evidence="2 3" key="1">
    <citation type="journal article" date="2019" name="Nat. Plants">
        <title>Stout camphor tree genome fills gaps in understanding of flowering plant genome evolution.</title>
        <authorList>
            <person name="Chaw S.M."/>
            <person name="Liu Y.C."/>
            <person name="Wu Y.W."/>
            <person name="Wang H.Y."/>
            <person name="Lin C.I."/>
            <person name="Wu C.S."/>
            <person name="Ke H.M."/>
            <person name="Chang L.Y."/>
            <person name="Hsu C.Y."/>
            <person name="Yang H.T."/>
            <person name="Sudianto E."/>
            <person name="Hsu M.H."/>
            <person name="Wu K.P."/>
            <person name="Wang L.N."/>
            <person name="Leebens-Mack J.H."/>
            <person name="Tsai I.J."/>
        </authorList>
    </citation>
    <scope>NUCLEOTIDE SEQUENCE [LARGE SCALE GENOMIC DNA]</scope>
    <source>
        <strain evidence="3">cv. Chaw 1501</strain>
        <tissue evidence="2">Young leaves</tissue>
    </source>
</reference>
<gene>
    <name evidence="2" type="ORF">CKAN_00141000</name>
</gene>
<feature type="region of interest" description="Disordered" evidence="1">
    <location>
        <begin position="68"/>
        <end position="99"/>
    </location>
</feature>
<feature type="compositionally biased region" description="Acidic residues" evidence="1">
    <location>
        <begin position="87"/>
        <end position="99"/>
    </location>
</feature>